<keyword evidence="4" id="KW-0808">Transferase</keyword>
<sequence>MEKVSKEKIKKYKNSIFIKRFIDIICALLLSVAFIVPGVVIAIIVKISDGGSVFFVQERVGRNGRHFNIIKFRTMREGSDKEEAKLLKKSRNGFVQVKQDPRVTEFGRFLRKTSFDEIPQLINVLKGDMSLIGPRPFIPIETDLLDENEKQRCIAYPGLTGLAQLKGRSKLNIHDVVKLDIEYINNYSIFLDLKILFSTIFVVLKGI</sequence>
<evidence type="ECO:0000256" key="1">
    <source>
        <dbReference type="ARBA" id="ARBA00006464"/>
    </source>
</evidence>
<feature type="transmembrane region" description="Helical" evidence="2">
    <location>
        <begin position="21"/>
        <end position="45"/>
    </location>
</feature>
<dbReference type="AlphaFoldDB" id="A0A3E3E0S5"/>
<dbReference type="EMBL" id="QUSM01000002">
    <property type="protein sequence ID" value="RGD75161.1"/>
    <property type="molecule type" value="Genomic_DNA"/>
</dbReference>
<protein>
    <submittedName>
        <fullName evidence="4">Sugar transferase</fullName>
    </submittedName>
</protein>
<keyword evidence="2" id="KW-0472">Membrane</keyword>
<accession>A0A3E3E0S5</accession>
<keyword evidence="2" id="KW-0812">Transmembrane</keyword>
<dbReference type="Proteomes" id="UP000261212">
    <property type="component" value="Unassembled WGS sequence"/>
</dbReference>
<comment type="caution">
    <text evidence="4">The sequence shown here is derived from an EMBL/GenBank/DDBJ whole genome shotgun (WGS) entry which is preliminary data.</text>
</comment>
<dbReference type="RefSeq" id="WP_117531315.1">
    <property type="nucleotide sequence ID" value="NZ_QUSM01000002.1"/>
</dbReference>
<gene>
    <name evidence="4" type="ORF">DW687_02225</name>
</gene>
<evidence type="ECO:0000313" key="4">
    <source>
        <dbReference type="EMBL" id="RGD75161.1"/>
    </source>
</evidence>
<dbReference type="GO" id="GO:0016780">
    <property type="term" value="F:phosphotransferase activity, for other substituted phosphate groups"/>
    <property type="evidence" value="ECO:0007669"/>
    <property type="project" value="TreeGrafter"/>
</dbReference>
<feature type="domain" description="Bacterial sugar transferase" evidence="3">
    <location>
        <begin position="19"/>
        <end position="205"/>
    </location>
</feature>
<evidence type="ECO:0000313" key="5">
    <source>
        <dbReference type="Proteomes" id="UP000261212"/>
    </source>
</evidence>
<keyword evidence="2" id="KW-1133">Transmembrane helix</keyword>
<dbReference type="Pfam" id="PF02397">
    <property type="entry name" value="Bac_transf"/>
    <property type="match status" value="1"/>
</dbReference>
<dbReference type="InterPro" id="IPR003362">
    <property type="entry name" value="Bact_transf"/>
</dbReference>
<comment type="similarity">
    <text evidence="1">Belongs to the bacterial sugar transferase family.</text>
</comment>
<dbReference type="PANTHER" id="PTHR30576">
    <property type="entry name" value="COLANIC BIOSYNTHESIS UDP-GLUCOSE LIPID CARRIER TRANSFERASE"/>
    <property type="match status" value="1"/>
</dbReference>
<organism evidence="4 5">
    <name type="scientific">Anaerofustis stercorihominis</name>
    <dbReference type="NCBI Taxonomy" id="214853"/>
    <lineage>
        <taxon>Bacteria</taxon>
        <taxon>Bacillati</taxon>
        <taxon>Bacillota</taxon>
        <taxon>Clostridia</taxon>
        <taxon>Eubacteriales</taxon>
        <taxon>Eubacteriaceae</taxon>
        <taxon>Anaerofustis</taxon>
    </lineage>
</organism>
<dbReference type="PANTHER" id="PTHR30576:SF10">
    <property type="entry name" value="SLL5057 PROTEIN"/>
    <property type="match status" value="1"/>
</dbReference>
<proteinExistence type="inferred from homology"/>
<name>A0A3E3E0S5_9FIRM</name>
<evidence type="ECO:0000259" key="3">
    <source>
        <dbReference type="Pfam" id="PF02397"/>
    </source>
</evidence>
<evidence type="ECO:0000256" key="2">
    <source>
        <dbReference type="SAM" id="Phobius"/>
    </source>
</evidence>
<reference evidence="4 5" key="1">
    <citation type="submission" date="2018-08" db="EMBL/GenBank/DDBJ databases">
        <title>A genome reference for cultivated species of the human gut microbiota.</title>
        <authorList>
            <person name="Zou Y."/>
            <person name="Xue W."/>
            <person name="Luo G."/>
        </authorList>
    </citation>
    <scope>NUCLEOTIDE SEQUENCE [LARGE SCALE GENOMIC DNA]</scope>
    <source>
        <strain evidence="4 5">AM25-6</strain>
    </source>
</reference>